<sequence>MEYIMDRRTFFLSTLGFAAGVAAIGMTTKAAEAMMLVIPKSPPLLSPSEGIEQAQYWGGNNEDWRYRQRWRGGDEDENEDDDDDDEG</sequence>
<dbReference type="PROSITE" id="PS51318">
    <property type="entry name" value="TAT"/>
    <property type="match status" value="1"/>
</dbReference>
<proteinExistence type="predicted"/>
<keyword evidence="3" id="KW-1185">Reference proteome</keyword>
<dbReference type="InterPro" id="IPR006311">
    <property type="entry name" value="TAT_signal"/>
</dbReference>
<dbReference type="EMBL" id="CABFMQ020000091">
    <property type="protein sequence ID" value="VTZ51229.1"/>
    <property type="molecule type" value="Genomic_DNA"/>
</dbReference>
<dbReference type="AlphaFoldDB" id="A0A8B6M882"/>
<evidence type="ECO:0000313" key="2">
    <source>
        <dbReference type="EMBL" id="VTZ51229.1"/>
    </source>
</evidence>
<accession>A0A8B6M882</accession>
<comment type="caution">
    <text evidence="2">The sequence shown here is derived from an EMBL/GenBank/DDBJ whole genome shotgun (WGS) entry which is preliminary data.</text>
</comment>
<organism evidence="2 3">
    <name type="scientific">Methylocella tundrae</name>
    <dbReference type="NCBI Taxonomy" id="227605"/>
    <lineage>
        <taxon>Bacteria</taxon>
        <taxon>Pseudomonadati</taxon>
        <taxon>Pseudomonadota</taxon>
        <taxon>Alphaproteobacteria</taxon>
        <taxon>Hyphomicrobiales</taxon>
        <taxon>Beijerinckiaceae</taxon>
        <taxon>Methylocella</taxon>
    </lineage>
</organism>
<reference evidence="2 3" key="1">
    <citation type="submission" date="2019-05" db="EMBL/GenBank/DDBJ databases">
        <authorList>
            <person name="Farhan Ul Haque M."/>
        </authorList>
    </citation>
    <scope>NUCLEOTIDE SEQUENCE [LARGE SCALE GENOMIC DNA]</scope>
    <source>
        <strain evidence="2">2</strain>
    </source>
</reference>
<dbReference type="Proteomes" id="UP000485880">
    <property type="component" value="Unassembled WGS sequence"/>
</dbReference>
<protein>
    <submittedName>
        <fullName evidence="2">Uncharacterized protein</fullName>
    </submittedName>
</protein>
<feature type="region of interest" description="Disordered" evidence="1">
    <location>
        <begin position="68"/>
        <end position="87"/>
    </location>
</feature>
<name>A0A8B6M882_METTU</name>
<feature type="compositionally biased region" description="Acidic residues" evidence="1">
    <location>
        <begin position="74"/>
        <end position="87"/>
    </location>
</feature>
<gene>
    <name evidence="2" type="ORF">MPC4_330029</name>
</gene>
<evidence type="ECO:0000313" key="3">
    <source>
        <dbReference type="Proteomes" id="UP000485880"/>
    </source>
</evidence>
<evidence type="ECO:0000256" key="1">
    <source>
        <dbReference type="SAM" id="MobiDB-lite"/>
    </source>
</evidence>